<protein>
    <submittedName>
        <fullName evidence="1">Uncharacterized protein</fullName>
    </submittedName>
</protein>
<proteinExistence type="predicted"/>
<name>A0A8S5MWR3_9CAUD</name>
<sequence length="50" mass="5832">MCVVCIYVLYVCNCKTYVLGVCVKKELTVLTFHVNHCHVNYYLLNCPVIY</sequence>
<accession>A0A8S5MWR3</accession>
<evidence type="ECO:0000313" key="1">
    <source>
        <dbReference type="EMBL" id="DAD86331.1"/>
    </source>
</evidence>
<dbReference type="EMBL" id="BK014997">
    <property type="protein sequence ID" value="DAD86331.1"/>
    <property type="molecule type" value="Genomic_DNA"/>
</dbReference>
<reference evidence="1" key="1">
    <citation type="journal article" date="2021" name="Proc. Natl. Acad. Sci. U.S.A.">
        <title>A Catalog of Tens of Thousands of Viruses from Human Metagenomes Reveals Hidden Associations with Chronic Diseases.</title>
        <authorList>
            <person name="Tisza M.J."/>
            <person name="Buck C.B."/>
        </authorList>
    </citation>
    <scope>NUCLEOTIDE SEQUENCE</scope>
    <source>
        <strain evidence="1">Ctsus30</strain>
    </source>
</reference>
<organism evidence="1">
    <name type="scientific">Siphoviridae sp. ctsus30</name>
    <dbReference type="NCBI Taxonomy" id="2826488"/>
    <lineage>
        <taxon>Viruses</taxon>
        <taxon>Duplodnaviria</taxon>
        <taxon>Heunggongvirae</taxon>
        <taxon>Uroviricota</taxon>
        <taxon>Caudoviricetes</taxon>
    </lineage>
</organism>